<gene>
    <name evidence="2" type="ORF">FM21_23520</name>
</gene>
<keyword evidence="1" id="KW-0472">Membrane</keyword>
<organism evidence="2 3">
    <name type="scientific">Streptomyces mutabilis</name>
    <dbReference type="NCBI Taxonomy" id="67332"/>
    <lineage>
        <taxon>Bacteria</taxon>
        <taxon>Bacillati</taxon>
        <taxon>Actinomycetota</taxon>
        <taxon>Actinomycetes</taxon>
        <taxon>Kitasatosporales</taxon>
        <taxon>Streptomycetaceae</taxon>
        <taxon>Streptomyces</taxon>
    </lineage>
</organism>
<keyword evidence="1" id="KW-1133">Transmembrane helix</keyword>
<dbReference type="RefSeq" id="WP_043380044.1">
    <property type="nucleotide sequence ID" value="NZ_KN039947.1"/>
</dbReference>
<dbReference type="EMBL" id="JNFQ01000002">
    <property type="protein sequence ID" value="KFG73760.1"/>
    <property type="molecule type" value="Genomic_DNA"/>
</dbReference>
<feature type="transmembrane region" description="Helical" evidence="1">
    <location>
        <begin position="37"/>
        <end position="59"/>
    </location>
</feature>
<dbReference type="HOGENOM" id="CLU_1936989_0_0_11"/>
<keyword evidence="3" id="KW-1185">Reference proteome</keyword>
<sequence>MTAQETVTVGADARDRVHAVRHRYARRGDRASAGGRAYTVYLVALFGVFFLVPALLAAADSPGPVSVGTPTDATPMACALVVTACWGAQVAARFWGPLVLQPFDCSASPRRPPVFRILLGRLRGRGRPGR</sequence>
<comment type="caution">
    <text evidence="2">The sequence shown here is derived from an EMBL/GenBank/DDBJ whole genome shotgun (WGS) entry which is preliminary data.</text>
</comment>
<evidence type="ECO:0000313" key="2">
    <source>
        <dbReference type="EMBL" id="KFG73760.1"/>
    </source>
</evidence>
<keyword evidence="1" id="KW-0812">Transmembrane</keyword>
<evidence type="ECO:0000256" key="1">
    <source>
        <dbReference type="SAM" id="Phobius"/>
    </source>
</evidence>
<dbReference type="Proteomes" id="UP000029095">
    <property type="component" value="Unassembled WGS sequence"/>
</dbReference>
<protein>
    <submittedName>
        <fullName evidence="2">Uncharacterized protein</fullName>
    </submittedName>
</protein>
<evidence type="ECO:0000313" key="3">
    <source>
        <dbReference type="Proteomes" id="UP000029095"/>
    </source>
</evidence>
<proteinExistence type="predicted"/>
<dbReference type="AlphaFoldDB" id="A0A086MXZ2"/>
<reference evidence="2 3" key="1">
    <citation type="submission" date="2014-05" db="EMBL/GenBank/DDBJ databases">
        <title>Complete genome sequence of the Streptomyces mutabilis TRM45540.</title>
        <authorList>
            <person name="Luo X."/>
            <person name="Zhang L."/>
        </authorList>
    </citation>
    <scope>NUCLEOTIDE SEQUENCE [LARGE SCALE GENOMIC DNA]</scope>
    <source>
        <strain evidence="2 3">TRM45540</strain>
    </source>
</reference>
<accession>A0A086MXZ2</accession>
<name>A0A086MXZ2_9ACTN</name>